<organism evidence="5 6">
    <name type="scientific">Paspalum notatum var. saurae</name>
    <dbReference type="NCBI Taxonomy" id="547442"/>
    <lineage>
        <taxon>Eukaryota</taxon>
        <taxon>Viridiplantae</taxon>
        <taxon>Streptophyta</taxon>
        <taxon>Embryophyta</taxon>
        <taxon>Tracheophyta</taxon>
        <taxon>Spermatophyta</taxon>
        <taxon>Magnoliopsida</taxon>
        <taxon>Liliopsida</taxon>
        <taxon>Poales</taxon>
        <taxon>Poaceae</taxon>
        <taxon>PACMAD clade</taxon>
        <taxon>Panicoideae</taxon>
        <taxon>Andropogonodae</taxon>
        <taxon>Paspaleae</taxon>
        <taxon>Paspalinae</taxon>
        <taxon>Paspalum</taxon>
    </lineage>
</organism>
<dbReference type="InterPro" id="IPR054722">
    <property type="entry name" value="PolX-like_BBD"/>
</dbReference>
<protein>
    <recommendedName>
        <fullName evidence="7">GAG-pre-integrase domain-containing protein</fullName>
    </recommendedName>
</protein>
<evidence type="ECO:0000256" key="1">
    <source>
        <dbReference type="SAM" id="MobiDB-lite"/>
    </source>
</evidence>
<feature type="domain" description="Retroviral polymerase SH3-like" evidence="4">
    <location>
        <begin position="576"/>
        <end position="630"/>
    </location>
</feature>
<feature type="region of interest" description="Disordered" evidence="1">
    <location>
        <begin position="209"/>
        <end position="230"/>
    </location>
</feature>
<dbReference type="EMBL" id="CP144749">
    <property type="protein sequence ID" value="WVZ75222.1"/>
    <property type="molecule type" value="Genomic_DNA"/>
</dbReference>
<sequence>MASTSNSAASICFNIPVSERLTRENFLVWRAQVLPAVHGARLLGILDGSSVQPPATLRVEKASRLQKRSKIRPMLRSTSPVISPVHVQVSSFDHAAQVWSAVTTMFASQSKSKILQLRSQLSREKKGDSSASAYYTKMKSLADEMGADGKKLEDDDIISYILNGMDSDYNPFVSSMAVKDNLTLSDMYAQLLAYEARLAQQNNDGGRFYSSANTAARGRDRGAGRGRGRSPGASLLDVVIQIKDEPPICQLCERPGHIVHECWYRFNRRYVPPRDGGRSFNSGQQKSASAVVPSYGVDTNWYMDSGATDHITSALDKLTSREPYTGDDQIHAANGKGMCISHIGKSILHSPNCNFSINNVLHVPSATKDLVSVHIFTSDNDVFLEFYPTFFCVKDLYTKNLLLRGSCCDGLYPLPQSPPQVHHTVKPTTSRWHHRLGHPSPAIVDRLLRDNDLSFSRTPSNLVYDACQRAKSHQLPYPTSSSVSSFPLQLVFSDVWGPLPNLWVDINIIKFTWIYLLKNRSDIFQVFLNFQQLVERLFSRKIIRVLALFIMFRVLMHINKMAQPNANIGILLSFGCAYWPNLRPYNNHKLRFRSKQCAFLGYSNIHKGYKCLDISTGRVYISRDVVFDEN</sequence>
<evidence type="ECO:0000259" key="4">
    <source>
        <dbReference type="Pfam" id="PF25597"/>
    </source>
</evidence>
<dbReference type="PANTHER" id="PTHR47481:SF31">
    <property type="entry name" value="OS01G0873500 PROTEIN"/>
    <property type="match status" value="1"/>
</dbReference>
<keyword evidence="6" id="KW-1185">Reference proteome</keyword>
<feature type="domain" description="GAG-pre-integrase" evidence="2">
    <location>
        <begin position="410"/>
        <end position="472"/>
    </location>
</feature>
<accession>A0AAQ3WV02</accession>
<evidence type="ECO:0008006" key="7">
    <source>
        <dbReference type="Google" id="ProtNLM"/>
    </source>
</evidence>
<evidence type="ECO:0000313" key="5">
    <source>
        <dbReference type="EMBL" id="WVZ75222.1"/>
    </source>
</evidence>
<dbReference type="InterPro" id="IPR025724">
    <property type="entry name" value="GAG-pre-integrase_dom"/>
</dbReference>
<feature type="non-terminal residue" evidence="5">
    <location>
        <position position="630"/>
    </location>
</feature>
<dbReference type="PANTHER" id="PTHR47481">
    <property type="match status" value="1"/>
</dbReference>
<name>A0AAQ3WV02_PASNO</name>
<reference evidence="5 6" key="1">
    <citation type="submission" date="2024-02" db="EMBL/GenBank/DDBJ databases">
        <title>High-quality chromosome-scale genome assembly of Pensacola bahiagrass (Paspalum notatum Flugge var. saurae).</title>
        <authorList>
            <person name="Vega J.M."/>
            <person name="Podio M."/>
            <person name="Orjuela J."/>
            <person name="Siena L.A."/>
            <person name="Pessino S.C."/>
            <person name="Combes M.C."/>
            <person name="Mariac C."/>
            <person name="Albertini E."/>
            <person name="Pupilli F."/>
            <person name="Ortiz J.P.A."/>
            <person name="Leblanc O."/>
        </authorList>
    </citation>
    <scope>NUCLEOTIDE SEQUENCE [LARGE SCALE GENOMIC DNA]</scope>
    <source>
        <strain evidence="5">R1</strain>
        <tissue evidence="5">Leaf</tissue>
    </source>
</reference>
<dbReference type="AlphaFoldDB" id="A0AAQ3WV02"/>
<dbReference type="Pfam" id="PF25597">
    <property type="entry name" value="SH3_retrovirus"/>
    <property type="match status" value="1"/>
</dbReference>
<dbReference type="Pfam" id="PF22936">
    <property type="entry name" value="Pol_BBD"/>
    <property type="match status" value="1"/>
</dbReference>
<dbReference type="Pfam" id="PF14223">
    <property type="entry name" value="Retrotran_gag_2"/>
    <property type="match status" value="1"/>
</dbReference>
<evidence type="ECO:0000259" key="2">
    <source>
        <dbReference type="Pfam" id="PF13976"/>
    </source>
</evidence>
<evidence type="ECO:0000313" key="6">
    <source>
        <dbReference type="Proteomes" id="UP001341281"/>
    </source>
</evidence>
<proteinExistence type="predicted"/>
<dbReference type="Pfam" id="PF13976">
    <property type="entry name" value="gag_pre-integrs"/>
    <property type="match status" value="1"/>
</dbReference>
<evidence type="ECO:0000259" key="3">
    <source>
        <dbReference type="Pfam" id="PF22936"/>
    </source>
</evidence>
<dbReference type="Proteomes" id="UP001341281">
    <property type="component" value="Chromosome 05"/>
</dbReference>
<dbReference type="InterPro" id="IPR057670">
    <property type="entry name" value="SH3_retrovirus"/>
</dbReference>
<gene>
    <name evidence="5" type="ORF">U9M48_023301</name>
</gene>
<feature type="domain" description="Retrovirus-related Pol polyprotein from transposon TNT 1-94-like beta-barrel" evidence="3">
    <location>
        <begin position="301"/>
        <end position="377"/>
    </location>
</feature>